<evidence type="ECO:0000256" key="1">
    <source>
        <dbReference type="SAM" id="SignalP"/>
    </source>
</evidence>
<keyword evidence="3" id="KW-1185">Reference proteome</keyword>
<evidence type="ECO:0000313" key="3">
    <source>
        <dbReference type="Proteomes" id="UP001500975"/>
    </source>
</evidence>
<reference evidence="3" key="1">
    <citation type="journal article" date="2019" name="Int. J. Syst. Evol. Microbiol.">
        <title>The Global Catalogue of Microorganisms (GCM) 10K type strain sequencing project: providing services to taxonomists for standard genome sequencing and annotation.</title>
        <authorList>
            <consortium name="The Broad Institute Genomics Platform"/>
            <consortium name="The Broad Institute Genome Sequencing Center for Infectious Disease"/>
            <person name="Wu L."/>
            <person name="Ma J."/>
        </authorList>
    </citation>
    <scope>NUCLEOTIDE SEQUENCE [LARGE SCALE GENOMIC DNA]</scope>
    <source>
        <strain evidence="3">JCM 17804</strain>
    </source>
</reference>
<dbReference type="Pfam" id="PF04402">
    <property type="entry name" value="SIMPL"/>
    <property type="match status" value="1"/>
</dbReference>
<feature type="chain" id="PRO_5047358272" evidence="1">
    <location>
        <begin position="25"/>
        <end position="239"/>
    </location>
</feature>
<dbReference type="Proteomes" id="UP001500975">
    <property type="component" value="Unassembled WGS sequence"/>
</dbReference>
<sequence>MKKIEKIAACAAWMFVMGAGPAMAQTMPWTPPQNVLQLSANGTVEVQQDLLSMTLSTTRDAADAATVQTQLKTALDSALAEAKKNAQPGLLDVHTGNFSLVPRYTRDGKITGWSGTAELVLEGKDFPRITQTAGRISTLTVGGIGFGLSREQRAKVETEAQTIAIENFKQKAAELAKGFGFGGYTLREVSVNANQSGPIRPRMMAAEAASSKMAFDSAVPVEAGKTSVVVNVSGSVQLK</sequence>
<dbReference type="PANTHER" id="PTHR34387:SF1">
    <property type="entry name" value="PERIPLASMIC IMMUNOGENIC PROTEIN"/>
    <property type="match status" value="1"/>
</dbReference>
<dbReference type="InterPro" id="IPR007497">
    <property type="entry name" value="SIMPL/DUF541"/>
</dbReference>
<dbReference type="PANTHER" id="PTHR34387">
    <property type="entry name" value="SLR1258 PROTEIN"/>
    <property type="match status" value="1"/>
</dbReference>
<keyword evidence="1" id="KW-0732">Signal</keyword>
<accession>A0ABP8HVR7</accession>
<dbReference type="Gene3D" id="3.30.70.2970">
    <property type="entry name" value="Protein of unknown function (DUF541), domain 2"/>
    <property type="match status" value="1"/>
</dbReference>
<organism evidence="2 3">
    <name type="scientific">Variovorax defluvii</name>
    <dbReference type="NCBI Taxonomy" id="913761"/>
    <lineage>
        <taxon>Bacteria</taxon>
        <taxon>Pseudomonadati</taxon>
        <taxon>Pseudomonadota</taxon>
        <taxon>Betaproteobacteria</taxon>
        <taxon>Burkholderiales</taxon>
        <taxon>Comamonadaceae</taxon>
        <taxon>Variovorax</taxon>
    </lineage>
</organism>
<proteinExistence type="predicted"/>
<protein>
    <submittedName>
        <fullName evidence="2">SIMPL domain-containing protein</fullName>
    </submittedName>
</protein>
<feature type="signal peptide" evidence="1">
    <location>
        <begin position="1"/>
        <end position="24"/>
    </location>
</feature>
<gene>
    <name evidence="2" type="ORF">GCM10023165_29590</name>
</gene>
<dbReference type="Gene3D" id="3.30.110.170">
    <property type="entry name" value="Protein of unknown function (DUF541), domain 1"/>
    <property type="match status" value="1"/>
</dbReference>
<dbReference type="InterPro" id="IPR052022">
    <property type="entry name" value="26kDa_periplasmic_antigen"/>
</dbReference>
<dbReference type="EMBL" id="BAABGJ010000027">
    <property type="protein sequence ID" value="GAA4345511.1"/>
    <property type="molecule type" value="Genomic_DNA"/>
</dbReference>
<name>A0ABP8HVR7_9BURK</name>
<comment type="caution">
    <text evidence="2">The sequence shown here is derived from an EMBL/GenBank/DDBJ whole genome shotgun (WGS) entry which is preliminary data.</text>
</comment>
<evidence type="ECO:0000313" key="2">
    <source>
        <dbReference type="EMBL" id="GAA4345511.1"/>
    </source>
</evidence>